<dbReference type="GO" id="GO:0003700">
    <property type="term" value="F:DNA-binding transcription factor activity"/>
    <property type="evidence" value="ECO:0007669"/>
    <property type="project" value="TreeGrafter"/>
</dbReference>
<dbReference type="InterPro" id="IPR028082">
    <property type="entry name" value="Peripla_BP_I"/>
</dbReference>
<dbReference type="SUPFAM" id="SSF47413">
    <property type="entry name" value="lambda repressor-like DNA-binding domains"/>
    <property type="match status" value="1"/>
</dbReference>
<dbReference type="InterPro" id="IPR001761">
    <property type="entry name" value="Peripla_BP/Lac1_sug-bd_dom"/>
</dbReference>
<dbReference type="Gene3D" id="3.40.50.2300">
    <property type="match status" value="2"/>
</dbReference>
<dbReference type="EMBL" id="PGVA01000001">
    <property type="protein sequence ID" value="PLR86746.1"/>
    <property type="molecule type" value="Genomic_DNA"/>
</dbReference>
<evidence type="ECO:0000256" key="3">
    <source>
        <dbReference type="ARBA" id="ARBA00023163"/>
    </source>
</evidence>
<dbReference type="Pfam" id="PF00356">
    <property type="entry name" value="LacI"/>
    <property type="match status" value="1"/>
</dbReference>
<evidence type="ECO:0000259" key="4">
    <source>
        <dbReference type="PROSITE" id="PS50932"/>
    </source>
</evidence>
<reference evidence="6 8" key="2">
    <citation type="submission" date="2017-12" db="EMBL/GenBank/DDBJ databases">
        <title>Comparative Functional Genomics of Dry Heat Resistant strains isolated from the Viking Spacecraft.</title>
        <authorList>
            <person name="Seuylemezian A."/>
            <person name="Cooper K."/>
            <person name="Vaishampayan P."/>
        </authorList>
    </citation>
    <scope>NUCLEOTIDE SEQUENCE [LARGE SCALE GENOMIC DNA]</scope>
    <source>
        <strain evidence="6 8">ATCC 29669</strain>
    </source>
</reference>
<dbReference type="EMBL" id="PGVD01000056">
    <property type="protein sequence ID" value="PLR92792.1"/>
    <property type="molecule type" value="Genomic_DNA"/>
</dbReference>
<feature type="domain" description="HTH lacI-type" evidence="4">
    <location>
        <begin position="2"/>
        <end position="56"/>
    </location>
</feature>
<gene>
    <name evidence="5" type="ORF">CU635_00155</name>
    <name evidence="6" type="ORF">CVD25_18350</name>
</gene>
<dbReference type="SUPFAM" id="SSF53822">
    <property type="entry name" value="Periplasmic binding protein-like I"/>
    <property type="match status" value="1"/>
</dbReference>
<dbReference type="AlphaFoldDB" id="A0A2N5GSJ7"/>
<dbReference type="Proteomes" id="UP000234951">
    <property type="component" value="Unassembled WGS sequence"/>
</dbReference>
<dbReference type="GO" id="GO:0000976">
    <property type="term" value="F:transcription cis-regulatory region binding"/>
    <property type="evidence" value="ECO:0007669"/>
    <property type="project" value="TreeGrafter"/>
</dbReference>
<dbReference type="Gene3D" id="1.10.260.40">
    <property type="entry name" value="lambda repressor-like DNA-binding domains"/>
    <property type="match status" value="1"/>
</dbReference>
<evidence type="ECO:0000256" key="1">
    <source>
        <dbReference type="ARBA" id="ARBA00023015"/>
    </source>
</evidence>
<dbReference type="InterPro" id="IPR010982">
    <property type="entry name" value="Lambda_DNA-bd_dom_sf"/>
</dbReference>
<keyword evidence="8" id="KW-1185">Reference proteome</keyword>
<evidence type="ECO:0000313" key="7">
    <source>
        <dbReference type="Proteomes" id="UP000234951"/>
    </source>
</evidence>
<comment type="caution">
    <text evidence="5">The sequence shown here is derived from an EMBL/GenBank/DDBJ whole genome shotgun (WGS) entry which is preliminary data.</text>
</comment>
<dbReference type="RefSeq" id="WP_101575156.1">
    <property type="nucleotide sequence ID" value="NZ_PGVA01000001.1"/>
</dbReference>
<protein>
    <submittedName>
        <fullName evidence="5">LacI family transcriptional regulator</fullName>
    </submittedName>
</protein>
<name>A0A2N5GSJ7_9BACI</name>
<dbReference type="Pfam" id="PF00532">
    <property type="entry name" value="Peripla_BP_1"/>
    <property type="match status" value="1"/>
</dbReference>
<dbReference type="CDD" id="cd01542">
    <property type="entry name" value="PBP1_TreR-like"/>
    <property type="match status" value="1"/>
</dbReference>
<keyword evidence="2" id="KW-0238">DNA-binding</keyword>
<reference evidence="5 7" key="1">
    <citation type="submission" date="2017-11" db="EMBL/GenBank/DDBJ databases">
        <title>Comparitive Functional Genomics of Dry Heat Resistant strains isolated from the Viking Spacecraft.</title>
        <authorList>
            <person name="Seuylemezian A."/>
            <person name="Cooper K."/>
            <person name="Vaishampayan P."/>
        </authorList>
    </citation>
    <scope>NUCLEOTIDE SEQUENCE [LARGE SCALE GENOMIC DNA]</scope>
    <source>
        <strain evidence="5 7">M4.6</strain>
    </source>
</reference>
<dbReference type="CDD" id="cd01392">
    <property type="entry name" value="HTH_LacI"/>
    <property type="match status" value="1"/>
</dbReference>
<dbReference type="PANTHER" id="PTHR30146">
    <property type="entry name" value="LACI-RELATED TRANSCRIPTIONAL REPRESSOR"/>
    <property type="match status" value="1"/>
</dbReference>
<proteinExistence type="predicted"/>
<accession>A0A2N5GSJ7</accession>
<evidence type="ECO:0000313" key="6">
    <source>
        <dbReference type="EMBL" id="PLR92792.1"/>
    </source>
</evidence>
<evidence type="ECO:0000313" key="5">
    <source>
        <dbReference type="EMBL" id="PLR86746.1"/>
    </source>
</evidence>
<evidence type="ECO:0000256" key="2">
    <source>
        <dbReference type="ARBA" id="ARBA00023125"/>
    </source>
</evidence>
<keyword evidence="3" id="KW-0804">Transcription</keyword>
<dbReference type="PROSITE" id="PS50932">
    <property type="entry name" value="HTH_LACI_2"/>
    <property type="match status" value="1"/>
</dbReference>
<dbReference type="PANTHER" id="PTHR30146:SF146">
    <property type="entry name" value="HTH-TYPE TRANSCRIPTIONAL REGULATOR TRER"/>
    <property type="match status" value="1"/>
</dbReference>
<organism evidence="5 7">
    <name type="scientific">Bacillus canaveralius</name>
    <dbReference type="NCBI Taxonomy" id="1403243"/>
    <lineage>
        <taxon>Bacteria</taxon>
        <taxon>Bacillati</taxon>
        <taxon>Bacillota</taxon>
        <taxon>Bacilli</taxon>
        <taxon>Bacillales</taxon>
        <taxon>Bacillaceae</taxon>
        <taxon>Bacillus</taxon>
    </lineage>
</organism>
<evidence type="ECO:0000313" key="8">
    <source>
        <dbReference type="Proteomes" id="UP000235114"/>
    </source>
</evidence>
<keyword evidence="1" id="KW-0805">Transcription regulation</keyword>
<dbReference type="OrthoDB" id="3180992at2"/>
<dbReference type="InterPro" id="IPR000843">
    <property type="entry name" value="HTH_LacI"/>
</dbReference>
<dbReference type="SMART" id="SM00354">
    <property type="entry name" value="HTH_LACI"/>
    <property type="match status" value="1"/>
</dbReference>
<dbReference type="Proteomes" id="UP000235114">
    <property type="component" value="Unassembled WGS sequence"/>
</dbReference>
<sequence length="330" mass="36692">MITINAIAEQAGVSRTTVSRVLNRSGYVSEEARKRVLAVIEETGYVPNEYAKSLRTKKTKVVGVVLPKISTETASRLVDGIDKILADEGYQILLTNTNLEPEKEIEYLKLLKSRNVDGVILSATNINDELLKEIENLNIPFVAVGQEIPDVSTVVFDDFYAAKEMAELLINRGHQKIAFIGVDPADRSVGHSRKDGYLAALKEHDLPIVDDWQQTGIFDVESGYKAMKTILEKATERPTAVLAVTDRLAVGAMQYLKESGYRIPENIAVAGMGASEMSKYVSPSLTTMDFNYERAGEEAARQILNKINRPGEEKEKKIVLNYRIIKRNSI</sequence>